<accession>A0ABR3B745</accession>
<sequence length="153" mass="17248">MEQKLKSPRRPSSQGRSSLANNPESSTQALRSPLSVQVASESIGSIPASSRYSLRHQRRKFYSNNSKNNNTTTTKNNSKNTNNNNNLNSSNNNNNINQQDNNNIYPESPRLFFSIFPFSVFFPPFPNTVNGSHRSVSRSIQEDSLCITIQKDH</sequence>
<reference evidence="2 3" key="1">
    <citation type="submission" date="2024-04" db="EMBL/GenBank/DDBJ databases">
        <title>Symmetric and asymmetric DNA N6-adenine methylation regulates different biological responses in Mucorales.</title>
        <authorList>
            <consortium name="Lawrence Berkeley National Laboratory"/>
            <person name="Lax C."/>
            <person name="Mondo S.J."/>
            <person name="Osorio-Concepcion M."/>
            <person name="Muszewska A."/>
            <person name="Corrochano-Luque M."/>
            <person name="Gutierrez G."/>
            <person name="Riley R."/>
            <person name="Lipzen A."/>
            <person name="Guo J."/>
            <person name="Hundley H."/>
            <person name="Amirebrahimi M."/>
            <person name="Ng V."/>
            <person name="Lorenzo-Gutierrez D."/>
            <person name="Binder U."/>
            <person name="Yang J."/>
            <person name="Song Y."/>
            <person name="Canovas D."/>
            <person name="Navarro E."/>
            <person name="Freitag M."/>
            <person name="Gabaldon T."/>
            <person name="Grigoriev I.V."/>
            <person name="Corrochano L.M."/>
            <person name="Nicolas F.E."/>
            <person name="Garre V."/>
        </authorList>
    </citation>
    <scope>NUCLEOTIDE SEQUENCE [LARGE SCALE GENOMIC DNA]</scope>
    <source>
        <strain evidence="2 3">L51</strain>
    </source>
</reference>
<dbReference type="EMBL" id="JBCLYO010000003">
    <property type="protein sequence ID" value="KAL0091685.1"/>
    <property type="molecule type" value="Genomic_DNA"/>
</dbReference>
<evidence type="ECO:0000313" key="2">
    <source>
        <dbReference type="EMBL" id="KAL0091685.1"/>
    </source>
</evidence>
<organism evidence="2 3">
    <name type="scientific">Phycomyces blakesleeanus</name>
    <dbReference type="NCBI Taxonomy" id="4837"/>
    <lineage>
        <taxon>Eukaryota</taxon>
        <taxon>Fungi</taxon>
        <taxon>Fungi incertae sedis</taxon>
        <taxon>Mucoromycota</taxon>
        <taxon>Mucoromycotina</taxon>
        <taxon>Mucoromycetes</taxon>
        <taxon>Mucorales</taxon>
        <taxon>Phycomycetaceae</taxon>
        <taxon>Phycomyces</taxon>
    </lineage>
</organism>
<feature type="region of interest" description="Disordered" evidence="1">
    <location>
        <begin position="1"/>
        <end position="103"/>
    </location>
</feature>
<feature type="compositionally biased region" description="Polar residues" evidence="1">
    <location>
        <begin position="19"/>
        <end position="52"/>
    </location>
</feature>
<feature type="compositionally biased region" description="Low complexity" evidence="1">
    <location>
        <begin position="63"/>
        <end position="103"/>
    </location>
</feature>
<name>A0ABR3B745_PHYBL</name>
<dbReference type="Proteomes" id="UP001448207">
    <property type="component" value="Unassembled WGS sequence"/>
</dbReference>
<gene>
    <name evidence="2" type="ORF">J3Q64DRAFT_1724853</name>
</gene>
<evidence type="ECO:0000256" key="1">
    <source>
        <dbReference type="SAM" id="MobiDB-lite"/>
    </source>
</evidence>
<protein>
    <submittedName>
        <fullName evidence="2">Uncharacterized protein</fullName>
    </submittedName>
</protein>
<proteinExistence type="predicted"/>
<evidence type="ECO:0000313" key="3">
    <source>
        <dbReference type="Proteomes" id="UP001448207"/>
    </source>
</evidence>
<keyword evidence="3" id="KW-1185">Reference proteome</keyword>
<comment type="caution">
    <text evidence="2">The sequence shown here is derived from an EMBL/GenBank/DDBJ whole genome shotgun (WGS) entry which is preliminary data.</text>
</comment>